<dbReference type="PROSITE" id="PS00086">
    <property type="entry name" value="CYTOCHROME_P450"/>
    <property type="match status" value="1"/>
</dbReference>
<keyword evidence="8" id="KW-0503">Monooxygenase</keyword>
<comment type="subcellular location">
    <subcellularLocation>
        <location evidence="1">Membrane</location>
        <topology evidence="1">Single-pass membrane protein</topology>
    </subcellularLocation>
</comment>
<feature type="transmembrane region" description="Helical" evidence="9">
    <location>
        <begin position="280"/>
        <end position="307"/>
    </location>
</feature>
<proteinExistence type="inferred from homology"/>
<dbReference type="Gene3D" id="1.10.630.10">
    <property type="entry name" value="Cytochrome P450"/>
    <property type="match status" value="1"/>
</dbReference>
<evidence type="ECO:0000256" key="7">
    <source>
        <dbReference type="PIRSR" id="PIRSR602403-1"/>
    </source>
</evidence>
<organism evidence="10 11">
    <name type="scientific">Rhodamnia argentea</name>
    <dbReference type="NCBI Taxonomy" id="178133"/>
    <lineage>
        <taxon>Eukaryota</taxon>
        <taxon>Viridiplantae</taxon>
        <taxon>Streptophyta</taxon>
        <taxon>Embryophyta</taxon>
        <taxon>Tracheophyta</taxon>
        <taxon>Spermatophyta</taxon>
        <taxon>Magnoliopsida</taxon>
        <taxon>eudicotyledons</taxon>
        <taxon>Gunneridae</taxon>
        <taxon>Pentapetalae</taxon>
        <taxon>rosids</taxon>
        <taxon>malvids</taxon>
        <taxon>Myrtales</taxon>
        <taxon>Myrtaceae</taxon>
        <taxon>Myrtoideae</taxon>
        <taxon>Myrteae</taxon>
        <taxon>Australasian group</taxon>
        <taxon>Rhodamnia</taxon>
    </lineage>
</organism>
<dbReference type="PANTHER" id="PTHR24286:SF90">
    <property type="entry name" value="CYTOCHROME P450"/>
    <property type="match status" value="1"/>
</dbReference>
<feature type="transmembrane region" description="Helical" evidence="9">
    <location>
        <begin position="6"/>
        <end position="25"/>
    </location>
</feature>
<dbReference type="GO" id="GO:0020037">
    <property type="term" value="F:heme binding"/>
    <property type="evidence" value="ECO:0007669"/>
    <property type="project" value="InterPro"/>
</dbReference>
<evidence type="ECO:0000256" key="1">
    <source>
        <dbReference type="ARBA" id="ARBA00004167"/>
    </source>
</evidence>
<evidence type="ECO:0000256" key="8">
    <source>
        <dbReference type="RuleBase" id="RU000461"/>
    </source>
</evidence>
<dbReference type="InterPro" id="IPR001128">
    <property type="entry name" value="Cyt_P450"/>
</dbReference>
<keyword evidence="9" id="KW-0472">Membrane</keyword>
<evidence type="ECO:0000256" key="9">
    <source>
        <dbReference type="SAM" id="Phobius"/>
    </source>
</evidence>
<evidence type="ECO:0000256" key="5">
    <source>
        <dbReference type="ARBA" id="ARBA00022989"/>
    </source>
</evidence>
<evidence type="ECO:0000256" key="2">
    <source>
        <dbReference type="ARBA" id="ARBA00010617"/>
    </source>
</evidence>
<sequence length="484" mass="54404">MMLPMVETVMGLVALVVLAVSYWRYKWRDRSNSGKFPPGSMGLPFLGETIQFSIPSKSVDLPPFLKKRIKKYGTLFKTSLAGRPVVISTDPEFNKYVLLHEGKLVELWYLDSLSKLVGHDAQDLEVKTNATGYVHKHLRHLILNHMGPESLKEKLLPLLEATAERTLDAWSTQQSVEAKHGCSKMIFEFTSKLLLSYDAENSGENLTEDLRTLMNGLMSLPINIPGTAFHKSLKSQKKLLNMIQGKIAERMASPAETREADVLDHVLEDMKTKSFLSEKFVTYIFMGLLVASFESITSALIMALILITDNPQVVEELVKEHECALRKRSSGAVGITWEEYKSMPYTMQVVNEALRMTSSGPGIMRRAIKDIEWNGYLIPKGWTIFISQSGVHLNPQVFENPHVFDPSRWKQLDGGNVTGRYYIPFGGGGRQCAGAEFSKDLCAVFLQVLVTKYRWTKVKGGEIIRTPMLKIGGGFHIKVSKIQE</sequence>
<name>A0A8B8QME2_9MYRT</name>
<protein>
    <submittedName>
        <fullName evidence="11">Cucurbitadienol 11-hydroxylase-like</fullName>
    </submittedName>
</protein>
<reference evidence="11" key="1">
    <citation type="submission" date="2025-08" db="UniProtKB">
        <authorList>
            <consortium name="RefSeq"/>
        </authorList>
    </citation>
    <scope>IDENTIFICATION</scope>
    <source>
        <tissue evidence="11">Leaf</tissue>
    </source>
</reference>
<dbReference type="GO" id="GO:0016020">
    <property type="term" value="C:membrane"/>
    <property type="evidence" value="ECO:0007669"/>
    <property type="project" value="UniProtKB-SubCell"/>
</dbReference>
<dbReference type="OrthoDB" id="1372046at2759"/>
<comment type="cofactor">
    <cofactor evidence="7">
        <name>heme</name>
        <dbReference type="ChEBI" id="CHEBI:30413"/>
    </cofactor>
</comment>
<dbReference type="GO" id="GO:0004497">
    <property type="term" value="F:monooxygenase activity"/>
    <property type="evidence" value="ECO:0007669"/>
    <property type="project" value="UniProtKB-KW"/>
</dbReference>
<keyword evidence="3 9" id="KW-0812">Transmembrane</keyword>
<dbReference type="CDD" id="cd11043">
    <property type="entry name" value="CYP90-like"/>
    <property type="match status" value="1"/>
</dbReference>
<keyword evidence="4 7" id="KW-0479">Metal-binding</keyword>
<dbReference type="InterPro" id="IPR036396">
    <property type="entry name" value="Cyt_P450_sf"/>
</dbReference>
<keyword evidence="7 8" id="KW-0349">Heme</keyword>
<dbReference type="GO" id="GO:0016132">
    <property type="term" value="P:brassinosteroid biosynthetic process"/>
    <property type="evidence" value="ECO:0007669"/>
    <property type="project" value="TreeGrafter"/>
</dbReference>
<dbReference type="GO" id="GO:0016125">
    <property type="term" value="P:sterol metabolic process"/>
    <property type="evidence" value="ECO:0007669"/>
    <property type="project" value="TreeGrafter"/>
</dbReference>
<dbReference type="PRINTS" id="PR00465">
    <property type="entry name" value="EP450IV"/>
</dbReference>
<keyword evidence="6 7" id="KW-0408">Iron</keyword>
<comment type="similarity">
    <text evidence="2 8">Belongs to the cytochrome P450 family.</text>
</comment>
<evidence type="ECO:0000256" key="6">
    <source>
        <dbReference type="ARBA" id="ARBA00023004"/>
    </source>
</evidence>
<dbReference type="GeneID" id="115753058"/>
<dbReference type="GO" id="GO:0016705">
    <property type="term" value="F:oxidoreductase activity, acting on paired donors, with incorporation or reduction of molecular oxygen"/>
    <property type="evidence" value="ECO:0007669"/>
    <property type="project" value="InterPro"/>
</dbReference>
<feature type="binding site" description="axial binding residue" evidence="7">
    <location>
        <position position="432"/>
    </location>
    <ligand>
        <name>heme</name>
        <dbReference type="ChEBI" id="CHEBI:30413"/>
    </ligand>
    <ligandPart>
        <name>Fe</name>
        <dbReference type="ChEBI" id="CHEBI:18248"/>
    </ligandPart>
</feature>
<gene>
    <name evidence="11" type="primary">LOC115753058</name>
</gene>
<keyword evidence="5 9" id="KW-1133">Transmembrane helix</keyword>
<keyword evidence="8" id="KW-0560">Oxidoreductase</keyword>
<dbReference type="SUPFAM" id="SSF48264">
    <property type="entry name" value="Cytochrome P450"/>
    <property type="match status" value="1"/>
</dbReference>
<dbReference type="KEGG" id="rarg:115753058"/>
<dbReference type="GO" id="GO:0005506">
    <property type="term" value="F:iron ion binding"/>
    <property type="evidence" value="ECO:0007669"/>
    <property type="project" value="InterPro"/>
</dbReference>
<keyword evidence="10" id="KW-1185">Reference proteome</keyword>
<dbReference type="Pfam" id="PF00067">
    <property type="entry name" value="p450"/>
    <property type="match status" value="1"/>
</dbReference>
<dbReference type="InterPro" id="IPR017972">
    <property type="entry name" value="Cyt_P450_CS"/>
</dbReference>
<accession>A0A8B8QME2</accession>
<dbReference type="Proteomes" id="UP000827889">
    <property type="component" value="Chromosome 5"/>
</dbReference>
<dbReference type="InterPro" id="IPR002403">
    <property type="entry name" value="Cyt_P450_E_grp-IV"/>
</dbReference>
<dbReference type="GO" id="GO:0010268">
    <property type="term" value="P:brassinosteroid homeostasis"/>
    <property type="evidence" value="ECO:0007669"/>
    <property type="project" value="TreeGrafter"/>
</dbReference>
<dbReference type="PANTHER" id="PTHR24286">
    <property type="entry name" value="CYTOCHROME P450 26"/>
    <property type="match status" value="1"/>
</dbReference>
<evidence type="ECO:0000256" key="3">
    <source>
        <dbReference type="ARBA" id="ARBA00022692"/>
    </source>
</evidence>
<evidence type="ECO:0000256" key="4">
    <source>
        <dbReference type="ARBA" id="ARBA00022723"/>
    </source>
</evidence>
<evidence type="ECO:0000313" key="11">
    <source>
        <dbReference type="RefSeq" id="XP_030547407.1"/>
    </source>
</evidence>
<evidence type="ECO:0000313" key="10">
    <source>
        <dbReference type="Proteomes" id="UP000827889"/>
    </source>
</evidence>
<dbReference type="RefSeq" id="XP_030547407.1">
    <property type="nucleotide sequence ID" value="XM_030691547.2"/>
</dbReference>
<dbReference type="AlphaFoldDB" id="A0A8B8QME2"/>